<feature type="domain" description="DUF4123" evidence="1">
    <location>
        <begin position="43"/>
        <end position="135"/>
    </location>
</feature>
<dbReference type="EMBL" id="BSOZ01000005">
    <property type="protein sequence ID" value="GLS03520.1"/>
    <property type="molecule type" value="Genomic_DNA"/>
</dbReference>
<name>A0ABQ6BND4_9NEIS</name>
<comment type="caution">
    <text evidence="2">The sequence shown here is derived from an EMBL/GenBank/DDBJ whole genome shotgun (WGS) entry which is preliminary data.</text>
</comment>
<evidence type="ECO:0000313" key="2">
    <source>
        <dbReference type="EMBL" id="GLS03520.1"/>
    </source>
</evidence>
<protein>
    <recommendedName>
        <fullName evidence="1">DUF4123 domain-containing protein</fullName>
    </recommendedName>
</protein>
<gene>
    <name evidence="2" type="ORF">GCM10007860_06640</name>
</gene>
<dbReference type="Proteomes" id="UP001156836">
    <property type="component" value="Unassembled WGS sequence"/>
</dbReference>
<evidence type="ECO:0000259" key="1">
    <source>
        <dbReference type="Pfam" id="PF13503"/>
    </source>
</evidence>
<dbReference type="InterPro" id="IPR025391">
    <property type="entry name" value="DUF4123"/>
</dbReference>
<proteinExistence type="predicted"/>
<dbReference type="RefSeq" id="WP_083930621.1">
    <property type="nucleotide sequence ID" value="NZ_BSOZ01000005.1"/>
</dbReference>
<organism evidence="2 3">
    <name type="scientific">Chitiniphilus shinanonensis</name>
    <dbReference type="NCBI Taxonomy" id="553088"/>
    <lineage>
        <taxon>Bacteria</taxon>
        <taxon>Pseudomonadati</taxon>
        <taxon>Pseudomonadota</taxon>
        <taxon>Betaproteobacteria</taxon>
        <taxon>Neisseriales</taxon>
        <taxon>Chitinibacteraceae</taxon>
        <taxon>Chitiniphilus</taxon>
    </lineage>
</organism>
<sequence length="285" mass="31269">MPPESPQALLGRHHCAIVDRAAINPAPWHGDLPLRPLIPSPLQSDADKMPALLSLGALTTPQRELVCDNLLAAQQGEDEGLLACLLEAPGDIDQLARHLTSRLLLRSPQGRVLLRYYDPRVFAHLTWILNPPQLNDLFGPITQWTCYWKGSWASMHRTQEPAPGQYWGVNRPQRLQLDRVGLINATLSSELAIDHPAWRDLAALAIVAKQTDAALGTAQLRYGLQDEADLIEFASQALRHGAAFHLDVRIQQLLARVRAGHTTYADACALSDAPAWAGIAGHPAH</sequence>
<reference evidence="3" key="1">
    <citation type="journal article" date="2019" name="Int. J. Syst. Evol. Microbiol.">
        <title>The Global Catalogue of Microorganisms (GCM) 10K type strain sequencing project: providing services to taxonomists for standard genome sequencing and annotation.</title>
        <authorList>
            <consortium name="The Broad Institute Genomics Platform"/>
            <consortium name="The Broad Institute Genome Sequencing Center for Infectious Disease"/>
            <person name="Wu L."/>
            <person name="Ma J."/>
        </authorList>
    </citation>
    <scope>NUCLEOTIDE SEQUENCE [LARGE SCALE GENOMIC DNA]</scope>
    <source>
        <strain evidence="3">NBRC 104970</strain>
    </source>
</reference>
<keyword evidence="3" id="KW-1185">Reference proteome</keyword>
<dbReference type="Pfam" id="PF13503">
    <property type="entry name" value="DUF4123"/>
    <property type="match status" value="1"/>
</dbReference>
<evidence type="ECO:0000313" key="3">
    <source>
        <dbReference type="Proteomes" id="UP001156836"/>
    </source>
</evidence>
<accession>A0ABQ6BND4</accession>